<organism evidence="2 3">
    <name type="scientific">Metabacillus flavus</name>
    <dbReference type="NCBI Taxonomy" id="2823519"/>
    <lineage>
        <taxon>Bacteria</taxon>
        <taxon>Bacillati</taxon>
        <taxon>Bacillota</taxon>
        <taxon>Bacilli</taxon>
        <taxon>Bacillales</taxon>
        <taxon>Bacillaceae</taxon>
        <taxon>Metabacillus</taxon>
    </lineage>
</organism>
<evidence type="ECO:0000313" key="2">
    <source>
        <dbReference type="EMBL" id="MBS2968398.1"/>
    </source>
</evidence>
<dbReference type="Proteomes" id="UP000682403">
    <property type="component" value="Unassembled WGS sequence"/>
</dbReference>
<sequence>MNKKIEVMEASAKEGKLVLTGNSYNGEASELEAKGQILADSDHLAFIYILENPEHFTYLSIPAAHWPEIEKARTASLTVWARINEKEIELEHFFEELEELVQNIAGNANYGDEMESKVSEVFATLA</sequence>
<evidence type="ECO:0000256" key="1">
    <source>
        <dbReference type="HAMAP-Rule" id="MF_01861"/>
    </source>
</evidence>
<evidence type="ECO:0000313" key="3">
    <source>
        <dbReference type="Proteomes" id="UP000682403"/>
    </source>
</evidence>
<gene>
    <name evidence="2" type="ORF">J9317_06450</name>
</gene>
<name>A0ABS5LCE2_9BACI</name>
<dbReference type="InterPro" id="IPR020908">
    <property type="entry name" value="UPF0738"/>
</dbReference>
<dbReference type="RefSeq" id="WP_211557143.1">
    <property type="nucleotide sequence ID" value="NZ_JAGVRK010000001.1"/>
</dbReference>
<protein>
    <recommendedName>
        <fullName evidence="1">UPF0738 protein J9317_06450</fullName>
    </recommendedName>
</protein>
<comment type="similarity">
    <text evidence="1">Belongs to the UPF0738 family.</text>
</comment>
<comment type="caution">
    <text evidence="2">The sequence shown here is derived from an EMBL/GenBank/DDBJ whole genome shotgun (WGS) entry which is preliminary data.</text>
</comment>
<reference evidence="2 3" key="1">
    <citation type="submission" date="2021-04" db="EMBL/GenBank/DDBJ databases">
        <title>Metabacillus sp. strain KIGAM252 whole genome sequence.</title>
        <authorList>
            <person name="Seo M.-J."/>
            <person name="Cho E.-S."/>
            <person name="Hwang C.Y."/>
            <person name="Yoon D.J."/>
        </authorList>
    </citation>
    <scope>NUCLEOTIDE SEQUENCE [LARGE SCALE GENOMIC DNA]</scope>
    <source>
        <strain evidence="2 3">KIGAM252</strain>
    </source>
</reference>
<dbReference type="HAMAP" id="MF_01861">
    <property type="entry name" value="UPF0738"/>
    <property type="match status" value="1"/>
</dbReference>
<dbReference type="Pfam" id="PF19785">
    <property type="entry name" value="UPF0738"/>
    <property type="match status" value="1"/>
</dbReference>
<keyword evidence="3" id="KW-1185">Reference proteome</keyword>
<accession>A0ABS5LCE2</accession>
<dbReference type="EMBL" id="JAGVRK010000001">
    <property type="protein sequence ID" value="MBS2968398.1"/>
    <property type="molecule type" value="Genomic_DNA"/>
</dbReference>
<proteinExistence type="inferred from homology"/>